<evidence type="ECO:0000256" key="1">
    <source>
        <dbReference type="ARBA" id="ARBA00022723"/>
    </source>
</evidence>
<gene>
    <name evidence="8" type="ORF">QBC37DRAFT_368645</name>
</gene>
<dbReference type="PANTHER" id="PTHR47660">
    <property type="entry name" value="TRANSCRIPTION FACTOR WITH C2H2 AND ZN(2)-CYS(6) DNA BINDING DOMAIN (EUROFUNG)-RELATED-RELATED"/>
    <property type="match status" value="1"/>
</dbReference>
<keyword evidence="1" id="KW-0479">Metal-binding</keyword>
<dbReference type="SUPFAM" id="SSF57701">
    <property type="entry name" value="Zn2/Cys6 DNA-binding domain"/>
    <property type="match status" value="1"/>
</dbReference>
<proteinExistence type="predicted"/>
<dbReference type="Pfam" id="PF00172">
    <property type="entry name" value="Zn_clus"/>
    <property type="match status" value="1"/>
</dbReference>
<reference evidence="8" key="2">
    <citation type="submission" date="2023-05" db="EMBL/GenBank/DDBJ databases">
        <authorList>
            <consortium name="Lawrence Berkeley National Laboratory"/>
            <person name="Steindorff A."/>
            <person name="Hensen N."/>
            <person name="Bonometti L."/>
            <person name="Westerberg I."/>
            <person name="Brannstrom I.O."/>
            <person name="Guillou S."/>
            <person name="Cros-Aarteil S."/>
            <person name="Calhoun S."/>
            <person name="Haridas S."/>
            <person name="Kuo A."/>
            <person name="Mondo S."/>
            <person name="Pangilinan J."/>
            <person name="Riley R."/>
            <person name="Labutti K."/>
            <person name="Andreopoulos B."/>
            <person name="Lipzen A."/>
            <person name="Chen C."/>
            <person name="Yanf M."/>
            <person name="Daum C."/>
            <person name="Ng V."/>
            <person name="Clum A."/>
            <person name="Ohm R."/>
            <person name="Martin F."/>
            <person name="Silar P."/>
            <person name="Natvig D."/>
            <person name="Lalanne C."/>
            <person name="Gautier V."/>
            <person name="Ament-Velasquez S.L."/>
            <person name="Kruys A."/>
            <person name="Hutchinson M.I."/>
            <person name="Powell A.J."/>
            <person name="Barry K."/>
            <person name="Miller A.N."/>
            <person name="Grigoriev I.V."/>
            <person name="Debuchy R."/>
            <person name="Gladieux P."/>
            <person name="Thoren M.H."/>
            <person name="Johannesson H."/>
        </authorList>
    </citation>
    <scope>NUCLEOTIDE SEQUENCE</scope>
    <source>
        <strain evidence="8">PSN293</strain>
    </source>
</reference>
<keyword evidence="9" id="KW-1185">Reference proteome</keyword>
<feature type="domain" description="Zn(2)-C6 fungal-type" evidence="7">
    <location>
        <begin position="19"/>
        <end position="49"/>
    </location>
</feature>
<evidence type="ECO:0000256" key="6">
    <source>
        <dbReference type="SAM" id="MobiDB-lite"/>
    </source>
</evidence>
<dbReference type="SMART" id="SM00066">
    <property type="entry name" value="GAL4"/>
    <property type="match status" value="1"/>
</dbReference>
<keyword evidence="2" id="KW-0862">Zinc</keyword>
<keyword evidence="3" id="KW-0805">Transcription regulation</keyword>
<dbReference type="Gene3D" id="4.10.240.10">
    <property type="entry name" value="Zn(2)-C6 fungal-type DNA-binding domain"/>
    <property type="match status" value="1"/>
</dbReference>
<evidence type="ECO:0000256" key="4">
    <source>
        <dbReference type="ARBA" id="ARBA00023163"/>
    </source>
</evidence>
<reference evidence="8" key="1">
    <citation type="journal article" date="2023" name="Mol. Phylogenet. Evol.">
        <title>Genome-scale phylogeny and comparative genomics of the fungal order Sordariales.</title>
        <authorList>
            <person name="Hensen N."/>
            <person name="Bonometti L."/>
            <person name="Westerberg I."/>
            <person name="Brannstrom I.O."/>
            <person name="Guillou S."/>
            <person name="Cros-Aarteil S."/>
            <person name="Calhoun S."/>
            <person name="Haridas S."/>
            <person name="Kuo A."/>
            <person name="Mondo S."/>
            <person name="Pangilinan J."/>
            <person name="Riley R."/>
            <person name="LaButti K."/>
            <person name="Andreopoulos B."/>
            <person name="Lipzen A."/>
            <person name="Chen C."/>
            <person name="Yan M."/>
            <person name="Daum C."/>
            <person name="Ng V."/>
            <person name="Clum A."/>
            <person name="Steindorff A."/>
            <person name="Ohm R.A."/>
            <person name="Martin F."/>
            <person name="Silar P."/>
            <person name="Natvig D.O."/>
            <person name="Lalanne C."/>
            <person name="Gautier V."/>
            <person name="Ament-Velasquez S.L."/>
            <person name="Kruys A."/>
            <person name="Hutchinson M.I."/>
            <person name="Powell A.J."/>
            <person name="Barry K."/>
            <person name="Miller A.N."/>
            <person name="Grigoriev I.V."/>
            <person name="Debuchy R."/>
            <person name="Gladieux P."/>
            <person name="Hiltunen Thoren M."/>
            <person name="Johannesson H."/>
        </authorList>
    </citation>
    <scope>NUCLEOTIDE SEQUENCE</scope>
    <source>
        <strain evidence="8">PSN293</strain>
    </source>
</reference>
<organism evidence="8 9">
    <name type="scientific">Rhypophila decipiens</name>
    <dbReference type="NCBI Taxonomy" id="261697"/>
    <lineage>
        <taxon>Eukaryota</taxon>
        <taxon>Fungi</taxon>
        <taxon>Dikarya</taxon>
        <taxon>Ascomycota</taxon>
        <taxon>Pezizomycotina</taxon>
        <taxon>Sordariomycetes</taxon>
        <taxon>Sordariomycetidae</taxon>
        <taxon>Sordariales</taxon>
        <taxon>Naviculisporaceae</taxon>
        <taxon>Rhypophila</taxon>
    </lineage>
</organism>
<dbReference type="AlphaFoldDB" id="A0AAN6YJB9"/>
<keyword evidence="5" id="KW-0539">Nucleus</keyword>
<evidence type="ECO:0000256" key="3">
    <source>
        <dbReference type="ARBA" id="ARBA00023015"/>
    </source>
</evidence>
<feature type="compositionally biased region" description="Polar residues" evidence="6">
    <location>
        <begin position="147"/>
        <end position="156"/>
    </location>
</feature>
<evidence type="ECO:0000313" key="8">
    <source>
        <dbReference type="EMBL" id="KAK4218810.1"/>
    </source>
</evidence>
<dbReference type="InterPro" id="IPR001138">
    <property type="entry name" value="Zn2Cys6_DnaBD"/>
</dbReference>
<dbReference type="Proteomes" id="UP001301769">
    <property type="component" value="Unassembled WGS sequence"/>
</dbReference>
<dbReference type="CDD" id="cd00067">
    <property type="entry name" value="GAL4"/>
    <property type="match status" value="1"/>
</dbReference>
<sequence length="511" mass="57098">MDQLLLGSPSSDALSRQKSCNACVRSKRKCDKLAPVCSRCAERDEPCVYKRRRLAHQKPQAAHQLPEDHGLVPSLGDSELDSYNHAELQTSTPEANASAIMRPNDNDNSAATLPPASFPFPALSPFDFNFVDLSHTYLANSIPPAHTTATTNSDPQTRNDGEFTGHNSENPFLNFTIDPSLDSSMWLALDQQGLEVERAGTPVNEEIAATYEKMGDLCTPFDPWILYDPTSRSSYLHNRVKSFPSDFATQNATPFLHRHLYKDPSMPPCILACFSTSVMYTNRTEANKGMVLRALQQDVDRLVGGVNIAITPLEKLARVHALFLYQVIRLFDGDIALRAGAEKDLPVLEAWMEDLGRVRDNLGDGAGGSSGGDMETEDGDEVGDGAATESGRVKRLGCLRDLPVPDSWERWIFAESVRRTILMVYSVIGMYQLMKRDPVSSGGPDDLGPWKYIYRWTLSRPLWEAENFFDFYRAWEEKKPHFIIDNYALGEFLQHGRPELVDEFGKIILTA</sequence>
<dbReference type="GO" id="GO:0008270">
    <property type="term" value="F:zinc ion binding"/>
    <property type="evidence" value="ECO:0007669"/>
    <property type="project" value="InterPro"/>
</dbReference>
<dbReference type="GO" id="GO:0000981">
    <property type="term" value="F:DNA-binding transcription factor activity, RNA polymerase II-specific"/>
    <property type="evidence" value="ECO:0007669"/>
    <property type="project" value="InterPro"/>
</dbReference>
<protein>
    <recommendedName>
        <fullName evidence="7">Zn(2)-C6 fungal-type domain-containing protein</fullName>
    </recommendedName>
</protein>
<evidence type="ECO:0000256" key="5">
    <source>
        <dbReference type="ARBA" id="ARBA00023242"/>
    </source>
</evidence>
<dbReference type="PROSITE" id="PS50048">
    <property type="entry name" value="ZN2_CY6_FUNGAL_2"/>
    <property type="match status" value="1"/>
</dbReference>
<dbReference type="InterPro" id="IPR036864">
    <property type="entry name" value="Zn2-C6_fun-type_DNA-bd_sf"/>
</dbReference>
<evidence type="ECO:0000313" key="9">
    <source>
        <dbReference type="Proteomes" id="UP001301769"/>
    </source>
</evidence>
<keyword evidence="4" id="KW-0804">Transcription</keyword>
<feature type="compositionally biased region" description="Acidic residues" evidence="6">
    <location>
        <begin position="374"/>
        <end position="383"/>
    </location>
</feature>
<evidence type="ECO:0000259" key="7">
    <source>
        <dbReference type="PROSITE" id="PS50048"/>
    </source>
</evidence>
<dbReference type="EMBL" id="MU858051">
    <property type="protein sequence ID" value="KAK4218810.1"/>
    <property type="molecule type" value="Genomic_DNA"/>
</dbReference>
<feature type="region of interest" description="Disordered" evidence="6">
    <location>
        <begin position="362"/>
        <end position="387"/>
    </location>
</feature>
<evidence type="ECO:0000256" key="2">
    <source>
        <dbReference type="ARBA" id="ARBA00022833"/>
    </source>
</evidence>
<accession>A0AAN6YJB9</accession>
<name>A0AAN6YJB9_9PEZI</name>
<dbReference type="PANTHER" id="PTHR47660:SF3">
    <property type="entry name" value="FINGER DOMAIN PROTEIN, PUTATIVE (AFU_ORTHOLOGUE AFUA_4G03310)-RELATED"/>
    <property type="match status" value="1"/>
</dbReference>
<comment type="caution">
    <text evidence="8">The sequence shown here is derived from an EMBL/GenBank/DDBJ whole genome shotgun (WGS) entry which is preliminary data.</text>
</comment>
<feature type="region of interest" description="Disordered" evidence="6">
    <location>
        <begin position="144"/>
        <end position="169"/>
    </location>
</feature>